<dbReference type="EMBL" id="CAJZBQ010000011">
    <property type="protein sequence ID" value="CAG9313539.1"/>
    <property type="molecule type" value="Genomic_DNA"/>
</dbReference>
<accession>A0AAU9IYW3</accession>
<organism evidence="10 11">
    <name type="scientific">Blepharisma stoltei</name>
    <dbReference type="NCBI Taxonomy" id="1481888"/>
    <lineage>
        <taxon>Eukaryota</taxon>
        <taxon>Sar</taxon>
        <taxon>Alveolata</taxon>
        <taxon>Ciliophora</taxon>
        <taxon>Postciliodesmatophora</taxon>
        <taxon>Heterotrichea</taxon>
        <taxon>Heterotrichida</taxon>
        <taxon>Blepharismidae</taxon>
        <taxon>Blepharisma</taxon>
    </lineage>
</organism>
<comment type="subunit">
    <text evidence="3 8">Homodimer.</text>
</comment>
<dbReference type="FunFam" id="3.90.1150.10:FF:000001">
    <property type="entry name" value="Aspartate aminotransferase"/>
    <property type="match status" value="1"/>
</dbReference>
<dbReference type="FunFam" id="3.40.640.10:FF:000066">
    <property type="entry name" value="Aspartate aminotransferase"/>
    <property type="match status" value="1"/>
</dbReference>
<protein>
    <recommendedName>
        <fullName evidence="8">Aspartate aminotransferase</fullName>
        <ecNumber evidence="8">2.6.1.1</ecNumber>
    </recommendedName>
</protein>
<evidence type="ECO:0000256" key="3">
    <source>
        <dbReference type="ARBA" id="ARBA00011738"/>
    </source>
</evidence>
<dbReference type="GO" id="GO:0004069">
    <property type="term" value="F:L-aspartate:2-oxoglutarate aminotransferase activity"/>
    <property type="evidence" value="ECO:0007669"/>
    <property type="project" value="UniProtKB-EC"/>
</dbReference>
<proteinExistence type="inferred from homology"/>
<evidence type="ECO:0000313" key="11">
    <source>
        <dbReference type="Proteomes" id="UP001162131"/>
    </source>
</evidence>
<dbReference type="AlphaFoldDB" id="A0AAU9IYW3"/>
<dbReference type="GO" id="GO:0030170">
    <property type="term" value="F:pyridoxal phosphate binding"/>
    <property type="evidence" value="ECO:0007669"/>
    <property type="project" value="InterPro"/>
</dbReference>
<comment type="miscellaneous">
    <text evidence="8">In eukaryotes there are cytoplasmic, mitochondrial and chloroplastic isozymes.</text>
</comment>
<dbReference type="Pfam" id="PF00155">
    <property type="entry name" value="Aminotran_1_2"/>
    <property type="match status" value="1"/>
</dbReference>
<comment type="cofactor">
    <cofactor evidence="1">
        <name>pyridoxal 5'-phosphate</name>
        <dbReference type="ChEBI" id="CHEBI:597326"/>
    </cofactor>
</comment>
<evidence type="ECO:0000256" key="6">
    <source>
        <dbReference type="ARBA" id="ARBA00022898"/>
    </source>
</evidence>
<dbReference type="EC" id="2.6.1.1" evidence="8"/>
<keyword evidence="11" id="KW-1185">Reference proteome</keyword>
<dbReference type="CDD" id="cd00609">
    <property type="entry name" value="AAT_like"/>
    <property type="match status" value="1"/>
</dbReference>
<name>A0AAU9IYW3_9CILI</name>
<gene>
    <name evidence="10" type="ORF">BSTOLATCC_MIC9354</name>
</gene>
<comment type="caution">
    <text evidence="10">The sequence shown here is derived from an EMBL/GenBank/DDBJ whole genome shotgun (WGS) entry which is preliminary data.</text>
</comment>
<evidence type="ECO:0000259" key="9">
    <source>
        <dbReference type="Pfam" id="PF00155"/>
    </source>
</evidence>
<evidence type="ECO:0000256" key="7">
    <source>
        <dbReference type="ARBA" id="ARBA00049185"/>
    </source>
</evidence>
<dbReference type="InterPro" id="IPR004839">
    <property type="entry name" value="Aminotransferase_I/II_large"/>
</dbReference>
<sequence length="405" mass="45868">MSSCNKFSHLVAEPLDPINLVIINFAKNTDPKKVMLGVGAYRNEELQPHIFNAVKEAEKRLIEDENATYEELPPEGHAEFNELVTELLLGKNNPAILENRVASVQCLGGTGSLRVGAEFIKENIKSEFIYFPDPTWPNHYNVFGFSGAEIKHYHYWNSELKGLDLEGFLRDLNEMPTGSIVLLHACAHNPTGVDPTQEDWERIIDVICQRDLMPYFDAPYIGFASGDFDRDTYAIKRCIERGLQFLISLSFGKNFGLYGDRIGSIHAICQDQETKEKVQCALGSITKSMFGSGSAHGARIVATILKDPELRENWLNELISVSQRMQNMRKLLYDELVRLEAPGNWLHIKTQIGMFCYTGLTPQQCENMIEKWHCFMLKNGRMAICGLNTKNVGYVAQAFRDSLNF</sequence>
<dbReference type="SUPFAM" id="SSF53383">
    <property type="entry name" value="PLP-dependent transferases"/>
    <property type="match status" value="1"/>
</dbReference>
<keyword evidence="6" id="KW-0663">Pyridoxal phosphate</keyword>
<dbReference type="InterPro" id="IPR015424">
    <property type="entry name" value="PyrdxlP-dep_Trfase"/>
</dbReference>
<comment type="similarity">
    <text evidence="2">Belongs to the class-I pyridoxal-phosphate-dependent aminotransferase family.</text>
</comment>
<dbReference type="NCBIfam" id="NF006719">
    <property type="entry name" value="PRK09257.1"/>
    <property type="match status" value="1"/>
</dbReference>
<dbReference type="InterPro" id="IPR004838">
    <property type="entry name" value="NHTrfase_class1_PyrdxlP-BS"/>
</dbReference>
<dbReference type="Gene3D" id="3.40.640.10">
    <property type="entry name" value="Type I PLP-dependent aspartate aminotransferase-like (Major domain)"/>
    <property type="match status" value="1"/>
</dbReference>
<dbReference type="PANTHER" id="PTHR11879:SF22">
    <property type="entry name" value="ASPARTATE AMINOTRANSFERASE, MITOCHONDRIAL"/>
    <property type="match status" value="1"/>
</dbReference>
<dbReference type="InterPro" id="IPR000796">
    <property type="entry name" value="Asp_trans"/>
</dbReference>
<evidence type="ECO:0000256" key="5">
    <source>
        <dbReference type="ARBA" id="ARBA00022679"/>
    </source>
</evidence>
<dbReference type="InterPro" id="IPR015421">
    <property type="entry name" value="PyrdxlP-dep_Trfase_major"/>
</dbReference>
<evidence type="ECO:0000256" key="1">
    <source>
        <dbReference type="ARBA" id="ARBA00001933"/>
    </source>
</evidence>
<dbReference type="PANTHER" id="PTHR11879">
    <property type="entry name" value="ASPARTATE AMINOTRANSFERASE"/>
    <property type="match status" value="1"/>
</dbReference>
<dbReference type="PRINTS" id="PR00799">
    <property type="entry name" value="TRANSAMINASE"/>
</dbReference>
<dbReference type="Gene3D" id="3.90.1150.10">
    <property type="entry name" value="Aspartate Aminotransferase, domain 1"/>
    <property type="match status" value="1"/>
</dbReference>
<dbReference type="InterPro" id="IPR015422">
    <property type="entry name" value="PyrdxlP-dep_Trfase_small"/>
</dbReference>
<evidence type="ECO:0000256" key="2">
    <source>
        <dbReference type="ARBA" id="ARBA00007441"/>
    </source>
</evidence>
<evidence type="ECO:0000313" key="10">
    <source>
        <dbReference type="EMBL" id="CAG9313539.1"/>
    </source>
</evidence>
<reference evidence="10" key="1">
    <citation type="submission" date="2021-09" db="EMBL/GenBank/DDBJ databases">
        <authorList>
            <consortium name="AG Swart"/>
            <person name="Singh M."/>
            <person name="Singh A."/>
            <person name="Seah K."/>
            <person name="Emmerich C."/>
        </authorList>
    </citation>
    <scope>NUCLEOTIDE SEQUENCE</scope>
    <source>
        <strain evidence="10">ATCC30299</strain>
    </source>
</reference>
<evidence type="ECO:0000256" key="8">
    <source>
        <dbReference type="RuleBase" id="RU000480"/>
    </source>
</evidence>
<feature type="domain" description="Aminotransferase class I/classII large" evidence="9">
    <location>
        <begin position="32"/>
        <end position="399"/>
    </location>
</feature>
<keyword evidence="5 8" id="KW-0808">Transferase</keyword>
<dbReference type="PROSITE" id="PS00105">
    <property type="entry name" value="AA_TRANSFER_CLASS_1"/>
    <property type="match status" value="1"/>
</dbReference>
<evidence type="ECO:0000256" key="4">
    <source>
        <dbReference type="ARBA" id="ARBA00022576"/>
    </source>
</evidence>
<dbReference type="GO" id="GO:0006520">
    <property type="term" value="P:amino acid metabolic process"/>
    <property type="evidence" value="ECO:0007669"/>
    <property type="project" value="InterPro"/>
</dbReference>
<keyword evidence="4 8" id="KW-0032">Aminotransferase</keyword>
<comment type="catalytic activity">
    <reaction evidence="7 8">
        <text>L-aspartate + 2-oxoglutarate = oxaloacetate + L-glutamate</text>
        <dbReference type="Rhea" id="RHEA:21824"/>
        <dbReference type="ChEBI" id="CHEBI:16452"/>
        <dbReference type="ChEBI" id="CHEBI:16810"/>
        <dbReference type="ChEBI" id="CHEBI:29985"/>
        <dbReference type="ChEBI" id="CHEBI:29991"/>
        <dbReference type="EC" id="2.6.1.1"/>
    </reaction>
</comment>
<dbReference type="Proteomes" id="UP001162131">
    <property type="component" value="Unassembled WGS sequence"/>
</dbReference>